<keyword evidence="9" id="KW-0547">Nucleotide-binding</keyword>
<dbReference type="Gene3D" id="2.60.120.590">
    <property type="entry name" value="Alpha-ketoglutarate-dependent dioxygenase AlkB-like"/>
    <property type="match status" value="1"/>
</dbReference>
<dbReference type="GO" id="GO:0000139">
    <property type="term" value="C:Golgi membrane"/>
    <property type="evidence" value="ECO:0007669"/>
    <property type="project" value="InterPro"/>
</dbReference>
<dbReference type="PRINTS" id="PR00380">
    <property type="entry name" value="KINESINHEAVY"/>
</dbReference>
<evidence type="ECO:0000256" key="4">
    <source>
        <dbReference type="ARBA" id="ARBA00022989"/>
    </source>
</evidence>
<feature type="region of interest" description="Disordered" evidence="11">
    <location>
        <begin position="243"/>
        <end position="538"/>
    </location>
</feature>
<dbReference type="InterPro" id="IPR007271">
    <property type="entry name" value="Nuc_sug_transpt"/>
</dbReference>
<dbReference type="InterPro" id="IPR027640">
    <property type="entry name" value="Kinesin-like_fam"/>
</dbReference>
<feature type="region of interest" description="Disordered" evidence="11">
    <location>
        <begin position="992"/>
        <end position="1021"/>
    </location>
</feature>
<evidence type="ECO:0000259" key="13">
    <source>
        <dbReference type="PROSITE" id="PS50067"/>
    </source>
</evidence>
<evidence type="ECO:0000256" key="5">
    <source>
        <dbReference type="ARBA" id="ARBA00023054"/>
    </source>
</evidence>
<dbReference type="InterPro" id="IPR015943">
    <property type="entry name" value="WD40/YVTN_repeat-like_dom_sf"/>
</dbReference>
<evidence type="ECO:0000256" key="11">
    <source>
        <dbReference type="SAM" id="MobiDB-lite"/>
    </source>
</evidence>
<evidence type="ECO:0000313" key="15">
    <source>
        <dbReference type="EMBL" id="CAE7667619.1"/>
    </source>
</evidence>
<dbReference type="SUPFAM" id="SSF50978">
    <property type="entry name" value="WD40 repeat-like"/>
    <property type="match status" value="1"/>
</dbReference>
<dbReference type="SUPFAM" id="SSF51197">
    <property type="entry name" value="Clavaminate synthase-like"/>
    <property type="match status" value="1"/>
</dbReference>
<dbReference type="CDD" id="cd00106">
    <property type="entry name" value="KISc"/>
    <property type="match status" value="1"/>
</dbReference>
<dbReference type="OrthoDB" id="439548at2759"/>
<dbReference type="InterPro" id="IPR027417">
    <property type="entry name" value="P-loop_NTPase"/>
</dbReference>
<feature type="compositionally biased region" description="Basic and acidic residues" evidence="11">
    <location>
        <begin position="391"/>
        <end position="413"/>
    </location>
</feature>
<feature type="compositionally biased region" description="Basic and acidic residues" evidence="11">
    <location>
        <begin position="444"/>
        <end position="513"/>
    </location>
</feature>
<keyword evidence="4 12" id="KW-1133">Transmembrane helix</keyword>
<feature type="binding site" evidence="9">
    <location>
        <begin position="1299"/>
        <end position="1306"/>
    </location>
    <ligand>
        <name>ATP</name>
        <dbReference type="ChEBI" id="CHEBI:30616"/>
    </ligand>
</feature>
<feature type="domain" description="Fe2OG dioxygenase" evidence="14">
    <location>
        <begin position="1724"/>
        <end position="1831"/>
    </location>
</feature>
<comment type="similarity">
    <text evidence="9">Belongs to the TRAFAC class myosin-kinesin ATPase superfamily. Kinesin family.</text>
</comment>
<evidence type="ECO:0000256" key="9">
    <source>
        <dbReference type="PROSITE-ProRule" id="PRU00283"/>
    </source>
</evidence>
<keyword evidence="3" id="KW-0493">Microtubule</keyword>
<dbReference type="Pfam" id="PF13532">
    <property type="entry name" value="2OG-FeII_Oxy_2"/>
    <property type="match status" value="1"/>
</dbReference>
<gene>
    <name evidence="15" type="primary">KIF1A</name>
    <name evidence="15" type="ORF">SNEC2469_LOCUS19080</name>
</gene>
<dbReference type="Pfam" id="PF04142">
    <property type="entry name" value="Nuc_sug_transp"/>
    <property type="match status" value="1"/>
</dbReference>
<feature type="compositionally biased region" description="Basic and acidic residues" evidence="11">
    <location>
        <begin position="421"/>
        <end position="433"/>
    </location>
</feature>
<dbReference type="PANTHER" id="PTHR47968:SF36">
    <property type="entry name" value="KINESIN HEAVY CHAIN ISOFORM X1"/>
    <property type="match status" value="1"/>
</dbReference>
<keyword evidence="9" id="KW-0067">ATP-binding</keyword>
<dbReference type="PROSITE" id="PS50082">
    <property type="entry name" value="WD_REPEATS_2"/>
    <property type="match status" value="1"/>
</dbReference>
<keyword evidence="6 12" id="KW-0472">Membrane</keyword>
<feature type="compositionally biased region" description="Basic and acidic residues" evidence="11">
    <location>
        <begin position="1012"/>
        <end position="1021"/>
    </location>
</feature>
<protein>
    <submittedName>
        <fullName evidence="15">KIF1A protein</fullName>
    </submittedName>
</protein>
<feature type="region of interest" description="Disordered" evidence="11">
    <location>
        <begin position="1366"/>
        <end position="1391"/>
    </location>
</feature>
<feature type="compositionally biased region" description="Basic and acidic residues" evidence="11">
    <location>
        <begin position="306"/>
        <end position="328"/>
    </location>
</feature>
<dbReference type="GO" id="GO:0005524">
    <property type="term" value="F:ATP binding"/>
    <property type="evidence" value="ECO:0007669"/>
    <property type="project" value="UniProtKB-UniRule"/>
</dbReference>
<feature type="transmembrane region" description="Helical" evidence="12">
    <location>
        <begin position="2492"/>
        <end position="2512"/>
    </location>
</feature>
<feature type="transmembrane region" description="Helical" evidence="12">
    <location>
        <begin position="2430"/>
        <end position="2452"/>
    </location>
</feature>
<dbReference type="PROSITE" id="PS50067">
    <property type="entry name" value="KINESIN_MOTOR_2"/>
    <property type="match status" value="1"/>
</dbReference>
<proteinExistence type="inferred from homology"/>
<dbReference type="InterPro" id="IPR036961">
    <property type="entry name" value="Kinesin_motor_dom_sf"/>
</dbReference>
<feature type="compositionally biased region" description="Basic and acidic residues" evidence="11">
    <location>
        <begin position="179"/>
        <end position="208"/>
    </location>
</feature>
<comment type="subcellular location">
    <subcellularLocation>
        <location evidence="1">Membrane</location>
        <topology evidence="1">Multi-pass membrane protein</topology>
    </subcellularLocation>
</comment>
<keyword evidence="7 9" id="KW-0505">Motor protein</keyword>
<dbReference type="PROSITE" id="PS51471">
    <property type="entry name" value="FE2OG_OXY"/>
    <property type="match status" value="1"/>
</dbReference>
<feature type="transmembrane region" description="Helical" evidence="12">
    <location>
        <begin position="2464"/>
        <end position="2485"/>
    </location>
</feature>
<evidence type="ECO:0000256" key="3">
    <source>
        <dbReference type="ARBA" id="ARBA00022701"/>
    </source>
</evidence>
<evidence type="ECO:0000256" key="7">
    <source>
        <dbReference type="ARBA" id="ARBA00023175"/>
    </source>
</evidence>
<dbReference type="GO" id="GO:0008017">
    <property type="term" value="F:microtubule binding"/>
    <property type="evidence" value="ECO:0007669"/>
    <property type="project" value="InterPro"/>
</dbReference>
<feature type="compositionally biased region" description="Polar residues" evidence="11">
    <location>
        <begin position="138"/>
        <end position="147"/>
    </location>
</feature>
<feature type="coiled-coil region" evidence="10">
    <location>
        <begin position="1914"/>
        <end position="1962"/>
    </location>
</feature>
<dbReference type="Pfam" id="PF00400">
    <property type="entry name" value="WD40"/>
    <property type="match status" value="1"/>
</dbReference>
<dbReference type="InterPro" id="IPR005123">
    <property type="entry name" value="Oxoglu/Fe-dep_dioxygenase_dom"/>
</dbReference>
<dbReference type="Pfam" id="PF00225">
    <property type="entry name" value="Kinesin"/>
    <property type="match status" value="1"/>
</dbReference>
<dbReference type="PANTHER" id="PTHR47968">
    <property type="entry name" value="CENTROMERE PROTEIN E"/>
    <property type="match status" value="1"/>
</dbReference>
<dbReference type="InterPro" id="IPR027450">
    <property type="entry name" value="AlkB-like"/>
</dbReference>
<feature type="domain" description="Kinesin motor" evidence="13">
    <location>
        <begin position="1204"/>
        <end position="1564"/>
    </location>
</feature>
<keyword evidence="16" id="KW-1185">Reference proteome</keyword>
<feature type="region of interest" description="Disordered" evidence="11">
    <location>
        <begin position="840"/>
        <end position="865"/>
    </location>
</feature>
<feature type="repeat" description="WD" evidence="8">
    <location>
        <begin position="2055"/>
        <end position="2085"/>
    </location>
</feature>
<dbReference type="InterPro" id="IPR037151">
    <property type="entry name" value="AlkB-like_sf"/>
</dbReference>
<evidence type="ECO:0000313" key="16">
    <source>
        <dbReference type="Proteomes" id="UP000601435"/>
    </source>
</evidence>
<evidence type="ECO:0000256" key="8">
    <source>
        <dbReference type="PROSITE-ProRule" id="PRU00221"/>
    </source>
</evidence>
<feature type="transmembrane region" description="Helical" evidence="12">
    <location>
        <begin position="2518"/>
        <end position="2538"/>
    </location>
</feature>
<evidence type="ECO:0000256" key="1">
    <source>
        <dbReference type="ARBA" id="ARBA00004141"/>
    </source>
</evidence>
<keyword evidence="5 10" id="KW-0175">Coiled coil</keyword>
<dbReference type="GO" id="GO:0007018">
    <property type="term" value="P:microtubule-based movement"/>
    <property type="evidence" value="ECO:0007669"/>
    <property type="project" value="InterPro"/>
</dbReference>
<dbReference type="InterPro" id="IPR036322">
    <property type="entry name" value="WD40_repeat_dom_sf"/>
</dbReference>
<dbReference type="GO" id="GO:0005874">
    <property type="term" value="C:microtubule"/>
    <property type="evidence" value="ECO:0007669"/>
    <property type="project" value="UniProtKB-KW"/>
</dbReference>
<feature type="non-terminal residue" evidence="15">
    <location>
        <position position="1"/>
    </location>
</feature>
<dbReference type="Gene3D" id="2.130.10.10">
    <property type="entry name" value="YVTN repeat-like/Quinoprotein amine dehydrogenase"/>
    <property type="match status" value="1"/>
</dbReference>
<dbReference type="PROSITE" id="PS50294">
    <property type="entry name" value="WD_REPEATS_REGION"/>
    <property type="match status" value="1"/>
</dbReference>
<feature type="compositionally biased region" description="Basic and acidic residues" evidence="11">
    <location>
        <begin position="243"/>
        <end position="268"/>
    </location>
</feature>
<sequence>MTRSVDVLEQNEQHGPGMDGVSGLDALLLHGAAVGAPTRRLQSLSFLFTELQELQPARVLRAPSRGVKASFEFVDGLGVGEESPLPALNSDLPESLQRIATLAAKWLTRLGANSPDLSRWAADGVDDGVRDATREDATSTSLLQTGQGRAGPSGHSITAVATHFGLEGRHAADAGDAHYDPAAHMRNDGEHEDHSAHRSEEDGRHDPGAHMGYAAEHHEHSTHSGEEGESYDPAAHMRYEDEHKDRADPEGEHDRQADVDDHSNHHDPAANMGYDEADHENHAEHTGEEGKHHDHHDPAANMGYGEGEHADHTEHTGEEGEHHDHHDPAANMGYDEGDHEDHTEHAGEEGEHHDHYDPAANMGYDEGDHEDHTEGEHHDHYDPAANMGYDEGEHGDHTEHTGEEGEHHGHHDPAANMGYDEGEHGDNAEHAGEEGENYDPAAHLGKEGEHEGAGKEGETGEHQEGKEGEEGEHHEGKEGQHGENNEGKEGEHEGKESEKTEMQKKDEALKDAIVDPDSGNIIDGKSGEEIDPTTGQIVDDGSYIDDKTGLAINPAKGVVKTGQSTRHERGEFVTTCLDSGSSVRQLRFVHRILKCVKQNLFGDADLESQEATFFASRRGKRAALKGTRLRRRLLGADDRASSAAVCGVRGRGQAMAKALEPPQAGSKYKSHFAKKSLPHNFGKAVQPGLVLPAAQTSERAAWANLWSGLQESAGTDLLRLAIVGDPESRVKFTYQLMEFAPESIPGPYISTRDMLLQTDPQSCRDDIAELLDHCRRLVKMAENTREQAMVIELQAKVRELQLDSRELRLLVQETLSAPGSKKSRTSEAALPHAVRLKRGQRGDVHDPVQEQPLRDQLLGNGPRRVGRPKPTLTLAAVQCSSYLLSADGKGAVCCWDVSPPGTQSTEPVHVLQAHSEAISQAWPGRMYALGAATDVALAQALLLRSSRIPEALEAPVGIALERARASVSDMSDSAGKLPDSVFSHHVAKMSGAGVEAEVDSPKTKSTQAPAADRFRSGSTEHDCQQPFGFRCLHGTQRGFRPQAAAGSAFFAEAEEKRTSPADAPGPSLVANEEKCLSEAWAMRRVGATDNSDMKQLPDLCGSSEEIGVLRENMDECSPAVAHRVTIWEKLETMQDGRLVVWYFKPLPSPAFLEGCAGLPWPIAMSSFFPQGAQSRADSSPRRRSVSPTKSGRHSEKSPRASNEFVQTAVRLRPFLPNELSKLGTAPVSCVEMKPNGHVVLSDPEKPQQPGREFECTFAFDSSRPKSDNYSDQRTIYNSVGAEMVMHGTTGFNCCLIAYGQTGTGKTHTVHGDWQSHEHRGLLPRISEGLFQRLDQCRAEGASWRVRISYIEVYNDRLRDLLEHAGPSLSRTENDSPSPRRISKPGTAAGPRLEIRNHPAVGVYVENLQELPVEHLRDVARLVSKGEKAKKMERTTMNDRSSRSHTIFMFKVEVRNASNGDHMSTVQVVDLAGRENEQTSECKGDRFRELRHINRSLFDLASCIHALCDGNRDHVPFRNSKLTMLLSDSLASNSRTTLLATLTPSSAGFDENILTCRFLESTVVPLNGEPMAACDGADGDASRQVERLLGGPDPVILKLDERSFMYYIPMITGDKDPGAWYDELTAALQNSTLTMPTPPKDTSAENERAQFYAAGTFDHAVPDAGLQAIDFRYNPRWCLAGRPLENLQCILSLQRMVEEEVGKVLAMEHESLGETKNSPDLSQPFFNSILVNFYKDGRAQIKWHADDENCYGPSDNILIGSLSFGAARVFEVRRKPRRGDTDRSAQQLQRILLQPGSLLVMGGAMQANWQHSLPPDPSCLGGRVNLTFRRIVGGRRRGEGRITTQPVVNHFGAAEVQKHLQDEIANLQSTLVEEAVIASRQTLLKQFSEVWSDHHLQALQGAQGDSRLTVVHGACRQVSSSLQGAEESLSQLEERNHEAAKALQKVGRKLANVEKAIRSVQSRNAGYKGYVSGSPDSTATTAGEDRVPGEALRMSLGLALSKRSPRQPKVSLISEWRSEAAITSCLELHDGLLAVGFKGSDVNLIDPCTATVSWVLYGHTDRVTALAECADGRFVTGGADGAIRLWAKRTWSASLPAQDALHSAADAFADGAEPPQLSAEAWRGALGESVKPGVCSMAFYAHTQQARRGEMAALFLRVLVQSGSNLIKAEALKRSQLYVACTVLDVADASQKCQETTAQTRASRTGTWNESLTLSYRRSWIAGKQAFNTQTLAVSGDVSVFVTVGMVTWVLCVLLSVQFATQPYLTRKFTSDGLVISSYVAAAELLKLVASLCFLVVAGKWHRAFTGWTWRIGLRESIWPAMAYALQNVAGTAANKSLDAVTCNVLNQTKLLWTAAFVVLRKQRQFTFREWVALTMILLASVLTACDGDGLRAEPYWVRCQGVACACLAAMCSAFGAVLTEEALVKGRDPFLLSAELALGGLGTLFVTFPFTMLEQGTAERFCGWTWATLLPLFTHAGGGILVGIVTKHLGSVNKAILMVVSLLLTGTLKVLIDHRWPSAPSMLSIGLVAAGLALYCDLGNRIVVFCQREKPMFDVLQPLHLHCSWYRTLLGHPRRPQPLKVESFHWVQ</sequence>
<dbReference type="EMBL" id="CAJNJA010032476">
    <property type="protein sequence ID" value="CAE7667619.1"/>
    <property type="molecule type" value="Genomic_DNA"/>
</dbReference>
<evidence type="ECO:0000256" key="6">
    <source>
        <dbReference type="ARBA" id="ARBA00023136"/>
    </source>
</evidence>
<feature type="region of interest" description="Disordered" evidence="11">
    <location>
        <begin position="1171"/>
        <end position="1202"/>
    </location>
</feature>
<evidence type="ECO:0000259" key="14">
    <source>
        <dbReference type="PROSITE" id="PS51471"/>
    </source>
</evidence>
<dbReference type="Proteomes" id="UP000601435">
    <property type="component" value="Unassembled WGS sequence"/>
</dbReference>
<dbReference type="InterPro" id="IPR001752">
    <property type="entry name" value="Kinesin_motor_dom"/>
</dbReference>
<dbReference type="SMART" id="SM00129">
    <property type="entry name" value="KISc"/>
    <property type="match status" value="1"/>
</dbReference>
<feature type="compositionally biased region" description="Basic and acidic residues" evidence="11">
    <location>
        <begin position="339"/>
        <end position="357"/>
    </location>
</feature>
<dbReference type="SUPFAM" id="SSF52540">
    <property type="entry name" value="P-loop containing nucleoside triphosphate hydrolases"/>
    <property type="match status" value="1"/>
</dbReference>
<organism evidence="15 16">
    <name type="scientific">Symbiodinium necroappetens</name>
    <dbReference type="NCBI Taxonomy" id="1628268"/>
    <lineage>
        <taxon>Eukaryota</taxon>
        <taxon>Sar</taxon>
        <taxon>Alveolata</taxon>
        <taxon>Dinophyceae</taxon>
        <taxon>Suessiales</taxon>
        <taxon>Symbiodiniaceae</taxon>
        <taxon>Symbiodinium</taxon>
    </lineage>
</organism>
<feature type="region of interest" description="Disordered" evidence="11">
    <location>
        <begin position="134"/>
        <end position="156"/>
    </location>
</feature>
<feature type="transmembrane region" description="Helical" evidence="12">
    <location>
        <begin position="2237"/>
        <end position="2259"/>
    </location>
</feature>
<dbReference type="Gene3D" id="3.40.850.10">
    <property type="entry name" value="Kinesin motor domain"/>
    <property type="match status" value="1"/>
</dbReference>
<feature type="transmembrane region" description="Helical" evidence="12">
    <location>
        <begin position="2395"/>
        <end position="2418"/>
    </location>
</feature>
<feature type="transmembrane region" description="Helical" evidence="12">
    <location>
        <begin position="2370"/>
        <end position="2389"/>
    </location>
</feature>
<feature type="compositionally biased region" description="Basic and acidic residues" evidence="11">
    <location>
        <begin position="279"/>
        <end position="298"/>
    </location>
</feature>
<evidence type="ECO:0000256" key="2">
    <source>
        <dbReference type="ARBA" id="ARBA00022692"/>
    </source>
</evidence>
<dbReference type="InterPro" id="IPR001680">
    <property type="entry name" value="WD40_rpt"/>
</dbReference>
<name>A0A812W6H6_9DINO</name>
<accession>A0A812W6H6</accession>
<keyword evidence="8" id="KW-0853">WD repeat</keyword>
<feature type="region of interest" description="Disordered" evidence="11">
    <location>
        <begin position="179"/>
        <end position="211"/>
    </location>
</feature>
<evidence type="ECO:0000256" key="10">
    <source>
        <dbReference type="SAM" id="Coils"/>
    </source>
</evidence>
<comment type="caution">
    <text evidence="15">The sequence shown here is derived from an EMBL/GenBank/DDBJ whole genome shotgun (WGS) entry which is preliminary data.</text>
</comment>
<evidence type="ECO:0000256" key="12">
    <source>
        <dbReference type="SAM" id="Phobius"/>
    </source>
</evidence>
<dbReference type="SMART" id="SM00320">
    <property type="entry name" value="WD40"/>
    <property type="match status" value="3"/>
</dbReference>
<dbReference type="GO" id="GO:0015165">
    <property type="term" value="F:pyrimidine nucleotide-sugar transmembrane transporter activity"/>
    <property type="evidence" value="ECO:0007669"/>
    <property type="project" value="InterPro"/>
</dbReference>
<feature type="compositionally biased region" description="Basic and acidic residues" evidence="11">
    <location>
        <begin position="369"/>
        <end position="382"/>
    </location>
</feature>
<reference evidence="15" key="1">
    <citation type="submission" date="2021-02" db="EMBL/GenBank/DDBJ databases">
        <authorList>
            <person name="Dougan E. K."/>
            <person name="Rhodes N."/>
            <person name="Thang M."/>
            <person name="Chan C."/>
        </authorList>
    </citation>
    <scope>NUCLEOTIDE SEQUENCE</scope>
</reference>
<dbReference type="GO" id="GO:0003777">
    <property type="term" value="F:microtubule motor activity"/>
    <property type="evidence" value="ECO:0007669"/>
    <property type="project" value="InterPro"/>
</dbReference>
<keyword evidence="2 12" id="KW-0812">Transmembrane</keyword>